<organism evidence="2 3">
    <name type="scientific">Caenispirillum salinarum AK4</name>
    <dbReference type="NCBI Taxonomy" id="1238182"/>
    <lineage>
        <taxon>Bacteria</taxon>
        <taxon>Pseudomonadati</taxon>
        <taxon>Pseudomonadota</taxon>
        <taxon>Alphaproteobacteria</taxon>
        <taxon>Rhodospirillales</taxon>
        <taxon>Novispirillaceae</taxon>
        <taxon>Caenispirillum</taxon>
    </lineage>
</organism>
<gene>
    <name evidence="2" type="ORF">C882_3309</name>
</gene>
<reference evidence="2 3" key="1">
    <citation type="journal article" date="2013" name="Genome Announc.">
        <title>Draft Genome Sequence of an Alphaproteobacterium, Caenispirillum salinarum AK4(T), Isolated from a Solar Saltern.</title>
        <authorList>
            <person name="Khatri I."/>
            <person name="Singh A."/>
            <person name="Korpole S."/>
            <person name="Pinnaka A.K."/>
            <person name="Subramanian S."/>
        </authorList>
    </citation>
    <scope>NUCLEOTIDE SEQUENCE [LARGE SCALE GENOMIC DNA]</scope>
    <source>
        <strain evidence="2 3">AK4</strain>
    </source>
</reference>
<protein>
    <recommendedName>
        <fullName evidence="4">Prepilin-type N-terminal cleavage/methylation domain-containing protein</fullName>
    </recommendedName>
</protein>
<dbReference type="PROSITE" id="PS00409">
    <property type="entry name" value="PROKAR_NTER_METHYL"/>
    <property type="match status" value="1"/>
</dbReference>
<keyword evidence="3" id="KW-1185">Reference proteome</keyword>
<keyword evidence="1" id="KW-0472">Membrane</keyword>
<dbReference type="NCBIfam" id="TIGR02532">
    <property type="entry name" value="IV_pilin_GFxxxE"/>
    <property type="match status" value="1"/>
</dbReference>
<dbReference type="AlphaFoldDB" id="K9H1W7"/>
<dbReference type="STRING" id="1238182.C882_3309"/>
<keyword evidence="1" id="KW-0812">Transmembrane</keyword>
<evidence type="ECO:0000313" key="2">
    <source>
        <dbReference type="EMBL" id="EKV32245.1"/>
    </source>
</evidence>
<dbReference type="Gene3D" id="3.30.700.10">
    <property type="entry name" value="Glycoprotein, Type 4 Pilin"/>
    <property type="match status" value="1"/>
</dbReference>
<sequence length="242" mass="25570">MVRPHSADQRGFSLIEISIVLVIIGLLLALSAEFAGNYLEKQRYANASSKLSAIEKAMVRFVAVTGRLPCPDTNADGVSDGSPGSCPNITGFDSALGLGTVPYETLGIARDIATDPQGTLFAYAVLEDLTDTGSPPSTPAPFTITQPAQLQNEGFEVQVDNATVQDPTLDPSAGELPTGAAYILMAELWYDDPATNGEDGLGDAIDATTNDIDLAPSYISELVRRPTVAEVAREAERMNFSS</sequence>
<evidence type="ECO:0000313" key="3">
    <source>
        <dbReference type="Proteomes" id="UP000009881"/>
    </source>
</evidence>
<dbReference type="Proteomes" id="UP000009881">
    <property type="component" value="Unassembled WGS sequence"/>
</dbReference>
<dbReference type="eggNOG" id="COG2165">
    <property type="taxonomic scope" value="Bacteria"/>
</dbReference>
<feature type="transmembrane region" description="Helical" evidence="1">
    <location>
        <begin position="12"/>
        <end position="32"/>
    </location>
</feature>
<proteinExistence type="predicted"/>
<dbReference type="EMBL" id="ANHY01000004">
    <property type="protein sequence ID" value="EKV32245.1"/>
    <property type="molecule type" value="Genomic_DNA"/>
</dbReference>
<name>K9H1W7_9PROT</name>
<comment type="caution">
    <text evidence="2">The sequence shown here is derived from an EMBL/GenBank/DDBJ whole genome shotgun (WGS) entry which is preliminary data.</text>
</comment>
<dbReference type="InterPro" id="IPR045584">
    <property type="entry name" value="Pilin-like"/>
</dbReference>
<dbReference type="InterPro" id="IPR012902">
    <property type="entry name" value="N_methyl_site"/>
</dbReference>
<evidence type="ECO:0008006" key="4">
    <source>
        <dbReference type="Google" id="ProtNLM"/>
    </source>
</evidence>
<evidence type="ECO:0000256" key="1">
    <source>
        <dbReference type="SAM" id="Phobius"/>
    </source>
</evidence>
<dbReference type="SUPFAM" id="SSF54523">
    <property type="entry name" value="Pili subunits"/>
    <property type="match status" value="1"/>
</dbReference>
<accession>K9H1W7</accession>
<dbReference type="RefSeq" id="WP_009539506.1">
    <property type="nucleotide sequence ID" value="NZ_ANHY01000004.1"/>
</dbReference>
<dbReference type="Pfam" id="PF07963">
    <property type="entry name" value="N_methyl"/>
    <property type="match status" value="1"/>
</dbReference>
<dbReference type="OrthoDB" id="7364051at2"/>
<keyword evidence="1" id="KW-1133">Transmembrane helix</keyword>